<proteinExistence type="predicted"/>
<reference evidence="2 3" key="1">
    <citation type="journal article" date="2017" name="BMC Genomics">
        <title>Comparative genomic and phylogenomic analyses of the Bifidobacteriaceae family.</title>
        <authorList>
            <person name="Lugli G.A."/>
            <person name="Milani C."/>
            <person name="Turroni F."/>
            <person name="Duranti S."/>
            <person name="Mancabelli L."/>
            <person name="Mangifesta M."/>
            <person name="Ferrario C."/>
            <person name="Modesto M."/>
            <person name="Mattarelli P."/>
            <person name="Jiri K."/>
            <person name="van Sinderen D."/>
            <person name="Ventura M."/>
        </authorList>
    </citation>
    <scope>NUCLEOTIDE SEQUENCE [LARGE SCALE GENOMIC DNA]</scope>
    <source>
        <strain evidence="2 3">DSM 28807</strain>
    </source>
</reference>
<dbReference type="OrthoDB" id="5113443at2"/>
<keyword evidence="1" id="KW-0472">Membrane</keyword>
<organism evidence="2 3">
    <name type="scientific">Bifidobacterium lemurum</name>
    <dbReference type="NCBI Taxonomy" id="1603886"/>
    <lineage>
        <taxon>Bacteria</taxon>
        <taxon>Bacillati</taxon>
        <taxon>Actinomycetota</taxon>
        <taxon>Actinomycetes</taxon>
        <taxon>Bifidobacteriales</taxon>
        <taxon>Bifidobacteriaceae</taxon>
        <taxon>Bifidobacterium</taxon>
    </lineage>
</organism>
<dbReference type="EMBL" id="MWWX01000017">
    <property type="protein sequence ID" value="OZG60325.1"/>
    <property type="molecule type" value="Genomic_DNA"/>
</dbReference>
<feature type="transmembrane region" description="Helical" evidence="1">
    <location>
        <begin position="6"/>
        <end position="31"/>
    </location>
</feature>
<comment type="caution">
    <text evidence="2">The sequence shown here is derived from an EMBL/GenBank/DDBJ whole genome shotgun (WGS) entry which is preliminary data.</text>
</comment>
<protein>
    <submittedName>
        <fullName evidence="2">Uncharacterized protein</fullName>
    </submittedName>
</protein>
<dbReference type="Proteomes" id="UP000216352">
    <property type="component" value="Unassembled WGS sequence"/>
</dbReference>
<gene>
    <name evidence="2" type="ORF">BLEM_2014</name>
</gene>
<name>A0A261FMW4_9BIFI</name>
<evidence type="ECO:0000256" key="1">
    <source>
        <dbReference type="SAM" id="Phobius"/>
    </source>
</evidence>
<keyword evidence="1" id="KW-1133">Transmembrane helix</keyword>
<accession>A0A261FMW4</accession>
<evidence type="ECO:0000313" key="3">
    <source>
        <dbReference type="Proteomes" id="UP000216352"/>
    </source>
</evidence>
<evidence type="ECO:0000313" key="2">
    <source>
        <dbReference type="EMBL" id="OZG60325.1"/>
    </source>
</evidence>
<keyword evidence="1" id="KW-0812">Transmembrane</keyword>
<dbReference type="RefSeq" id="WP_143148010.1">
    <property type="nucleotide sequence ID" value="NZ_BDIS01000025.1"/>
</dbReference>
<sequence>MCSPSWTDIVQAVCAIVSAVGVVGTLFFAAWQIHLASKQMRDSSAQAKRESEDRNRPYISLDVVPSVSNVQGTWDLLIVNSGGTAARQVKISLKDGALIGEDENSYLKEHLERLMADGFDLMPGMHKRICWIISENKVVTQGAPLYGTIVVNYRWVREEQTVFYEDYCPYDCMTPPILVPGKGRTRYGSKDADQMKNIEYALRSISTHLGELRR</sequence>
<dbReference type="STRING" id="1603886.GCA_001895165_01950"/>
<dbReference type="AlphaFoldDB" id="A0A261FMW4"/>
<keyword evidence="3" id="KW-1185">Reference proteome</keyword>